<dbReference type="InterPro" id="IPR051647">
    <property type="entry name" value="Mediator_comp_sub12"/>
</dbReference>
<feature type="region of interest" description="Disordered" evidence="1">
    <location>
        <begin position="189"/>
        <end position="327"/>
    </location>
</feature>
<dbReference type="GO" id="GO:0003713">
    <property type="term" value="F:transcription coactivator activity"/>
    <property type="evidence" value="ECO:0007669"/>
    <property type="project" value="TreeGrafter"/>
</dbReference>
<dbReference type="OrthoDB" id="10640638at2759"/>
<feature type="region of interest" description="Disordered" evidence="1">
    <location>
        <begin position="39"/>
        <end position="66"/>
    </location>
</feature>
<feature type="region of interest" description="Disordered" evidence="1">
    <location>
        <begin position="1"/>
        <end position="20"/>
    </location>
</feature>
<reference evidence="2" key="2">
    <citation type="submission" date="2013-10" db="EMBL/GenBank/DDBJ databases">
        <authorList>
            <person name="Aslett M."/>
        </authorList>
    </citation>
    <scope>NUCLEOTIDE SEQUENCE [LARGE SCALE GENOMIC DNA]</scope>
    <source>
        <strain evidence="2">Weybridge</strain>
    </source>
</reference>
<sequence length="327" mass="35418">MQQNLDKEAGRAAAERRQLQQTQAELQTLKNELIRQKELANSHKTREGSSLLSSFPRQGQRHLPEGLTNKELKELLEEVLGNYCDLQRESEMLRREISQLKEGNKEPTIEKLSIEQRRLQQEINKKEAAIGRWEAFAAALMSIINTQEEAAAAAAANAAANCVQRVREELNNVLSRSILLYEPLAGDTKQQQQQQQQQQQKQQQQQLNRAQGQQQPMGVSRSPSLGNSSNSNSSSSSSSAAPTERQCTDNSEAAAPSAAASPRARASLISSSSSSSSNSSSNSSSSSSDRSSGGSDSSNRSNSSNSSSNSSRSGLHAEETGDTPSLS</sequence>
<name>U6M160_EIMMA</name>
<evidence type="ECO:0000313" key="3">
    <source>
        <dbReference type="Proteomes" id="UP000030763"/>
    </source>
</evidence>
<evidence type="ECO:0000256" key="1">
    <source>
        <dbReference type="SAM" id="MobiDB-lite"/>
    </source>
</evidence>
<dbReference type="GeneID" id="25336441"/>
<feature type="compositionally biased region" description="Low complexity" evidence="1">
    <location>
        <begin position="190"/>
        <end position="239"/>
    </location>
</feature>
<dbReference type="PANTHER" id="PTHR46007">
    <property type="entry name" value="MEDIATOR OF RNA POLYMERASE II TRANSCRIPTION SUBUNIT 12"/>
    <property type="match status" value="1"/>
</dbReference>
<dbReference type="RefSeq" id="XP_013333478.1">
    <property type="nucleotide sequence ID" value="XM_013478024.1"/>
</dbReference>
<keyword evidence="3" id="KW-1185">Reference proteome</keyword>
<dbReference type="PANTHER" id="PTHR46007:SF12">
    <property type="entry name" value="C2H2-TYPE DOMAIN-CONTAINING PROTEIN-RELATED"/>
    <property type="match status" value="1"/>
</dbReference>
<feature type="compositionally biased region" description="Low complexity" evidence="1">
    <location>
        <begin position="250"/>
        <end position="313"/>
    </location>
</feature>
<dbReference type="AlphaFoldDB" id="U6M160"/>
<dbReference type="GO" id="GO:0016592">
    <property type="term" value="C:mediator complex"/>
    <property type="evidence" value="ECO:0007669"/>
    <property type="project" value="TreeGrafter"/>
</dbReference>
<reference evidence="2" key="1">
    <citation type="submission" date="2013-10" db="EMBL/GenBank/DDBJ databases">
        <title>Genomic analysis of the causative agents of coccidiosis in chickens.</title>
        <authorList>
            <person name="Reid A.J."/>
            <person name="Blake D."/>
            <person name="Billington K."/>
            <person name="Browne H."/>
            <person name="Dunn M."/>
            <person name="Hung S."/>
            <person name="Kawahara F."/>
            <person name="Miranda-Saavedra D."/>
            <person name="Mourier T."/>
            <person name="Nagra H."/>
            <person name="Otto T.D."/>
            <person name="Rawlings N."/>
            <person name="Sanchez A."/>
            <person name="Sanders M."/>
            <person name="Subramaniam C."/>
            <person name="Tay Y."/>
            <person name="Dear P."/>
            <person name="Doerig C."/>
            <person name="Gruber A."/>
            <person name="Parkinson J."/>
            <person name="Shirley M."/>
            <person name="Wan K.L."/>
            <person name="Berriman M."/>
            <person name="Tomley F."/>
            <person name="Pain A."/>
        </authorList>
    </citation>
    <scope>NUCLEOTIDE SEQUENCE [LARGE SCALE GENOMIC DNA]</scope>
    <source>
        <strain evidence="2">Weybridge</strain>
    </source>
</reference>
<feature type="compositionally biased region" description="Basic and acidic residues" evidence="1">
    <location>
        <begin position="1"/>
        <end position="18"/>
    </location>
</feature>
<dbReference type="GO" id="GO:0045944">
    <property type="term" value="P:positive regulation of transcription by RNA polymerase II"/>
    <property type="evidence" value="ECO:0007669"/>
    <property type="project" value="TreeGrafter"/>
</dbReference>
<dbReference type="Proteomes" id="UP000030763">
    <property type="component" value="Unassembled WGS sequence"/>
</dbReference>
<protein>
    <submittedName>
        <fullName evidence="2">Uncharacterized protein</fullName>
    </submittedName>
</protein>
<proteinExistence type="predicted"/>
<feature type="compositionally biased region" description="Polar residues" evidence="1">
    <location>
        <begin position="48"/>
        <end position="57"/>
    </location>
</feature>
<organism evidence="2 3">
    <name type="scientific">Eimeria maxima</name>
    <name type="common">Coccidian parasite</name>
    <dbReference type="NCBI Taxonomy" id="5804"/>
    <lineage>
        <taxon>Eukaryota</taxon>
        <taxon>Sar</taxon>
        <taxon>Alveolata</taxon>
        <taxon>Apicomplexa</taxon>
        <taxon>Conoidasida</taxon>
        <taxon>Coccidia</taxon>
        <taxon>Eucoccidiorida</taxon>
        <taxon>Eimeriorina</taxon>
        <taxon>Eimeriidae</taxon>
        <taxon>Eimeria</taxon>
    </lineage>
</organism>
<dbReference type="VEuPathDB" id="ToxoDB:EMWEY_00024550"/>
<gene>
    <name evidence="2" type="ORF">EMWEY_00024550</name>
</gene>
<accession>U6M160</accession>
<evidence type="ECO:0000313" key="2">
    <source>
        <dbReference type="EMBL" id="CDJ56828.1"/>
    </source>
</evidence>
<dbReference type="EMBL" id="HG719129">
    <property type="protein sequence ID" value="CDJ56828.1"/>
    <property type="molecule type" value="Genomic_DNA"/>
</dbReference>
<feature type="non-terminal residue" evidence="2">
    <location>
        <position position="327"/>
    </location>
</feature>